<keyword evidence="1" id="KW-0732">Signal</keyword>
<name>A0AAN9XN25_PSOTE</name>
<dbReference type="EMBL" id="JAYMYS010000003">
    <property type="protein sequence ID" value="KAK7399609.1"/>
    <property type="molecule type" value="Genomic_DNA"/>
</dbReference>
<reference evidence="2 3" key="1">
    <citation type="submission" date="2024-01" db="EMBL/GenBank/DDBJ databases">
        <title>The genomes of 5 underutilized Papilionoideae crops provide insights into root nodulation and disease resistanc.</title>
        <authorList>
            <person name="Jiang F."/>
        </authorList>
    </citation>
    <scope>NUCLEOTIDE SEQUENCE [LARGE SCALE GENOMIC DNA]</scope>
    <source>
        <strain evidence="2">DUOXIRENSHENG_FW03</strain>
        <tissue evidence="2">Leaves</tissue>
    </source>
</reference>
<organism evidence="2 3">
    <name type="scientific">Psophocarpus tetragonolobus</name>
    <name type="common">Winged bean</name>
    <name type="synonym">Dolichos tetragonolobus</name>
    <dbReference type="NCBI Taxonomy" id="3891"/>
    <lineage>
        <taxon>Eukaryota</taxon>
        <taxon>Viridiplantae</taxon>
        <taxon>Streptophyta</taxon>
        <taxon>Embryophyta</taxon>
        <taxon>Tracheophyta</taxon>
        <taxon>Spermatophyta</taxon>
        <taxon>Magnoliopsida</taxon>
        <taxon>eudicotyledons</taxon>
        <taxon>Gunneridae</taxon>
        <taxon>Pentapetalae</taxon>
        <taxon>rosids</taxon>
        <taxon>fabids</taxon>
        <taxon>Fabales</taxon>
        <taxon>Fabaceae</taxon>
        <taxon>Papilionoideae</taxon>
        <taxon>50 kb inversion clade</taxon>
        <taxon>NPAAA clade</taxon>
        <taxon>indigoferoid/millettioid clade</taxon>
        <taxon>Phaseoleae</taxon>
        <taxon>Psophocarpus</taxon>
    </lineage>
</organism>
<accession>A0AAN9XN25</accession>
<protein>
    <submittedName>
        <fullName evidence="2">Uncharacterized protein</fullName>
    </submittedName>
</protein>
<evidence type="ECO:0000256" key="1">
    <source>
        <dbReference type="SAM" id="SignalP"/>
    </source>
</evidence>
<proteinExistence type="predicted"/>
<dbReference type="AlphaFoldDB" id="A0AAN9XN25"/>
<gene>
    <name evidence="2" type="ORF">VNO78_10794</name>
</gene>
<feature type="signal peptide" evidence="1">
    <location>
        <begin position="1"/>
        <end position="21"/>
    </location>
</feature>
<dbReference type="Proteomes" id="UP001386955">
    <property type="component" value="Unassembled WGS sequence"/>
</dbReference>
<evidence type="ECO:0000313" key="3">
    <source>
        <dbReference type="Proteomes" id="UP001386955"/>
    </source>
</evidence>
<comment type="caution">
    <text evidence="2">The sequence shown here is derived from an EMBL/GenBank/DDBJ whole genome shotgun (WGS) entry which is preliminary data.</text>
</comment>
<feature type="chain" id="PRO_5042970622" evidence="1">
    <location>
        <begin position="22"/>
        <end position="143"/>
    </location>
</feature>
<sequence>MCIPNIWCCFLTLSGLGSVASSGASSTVDWILQQEKVAFKATDDYKHFNQDWPFQNAEEKHASHLEYICKRSHVSTKGKDSKKPNMSRRVTLFEGNGPMMPFSKTVSALFVPFVQITHTFQGMDKLSTLPFAVLTADQILMPI</sequence>
<evidence type="ECO:0000313" key="2">
    <source>
        <dbReference type="EMBL" id="KAK7399609.1"/>
    </source>
</evidence>
<keyword evidence="3" id="KW-1185">Reference proteome</keyword>